<feature type="domain" description="Aspartate/glutamate/uridylate kinase" evidence="1">
    <location>
        <begin position="6"/>
        <end position="54"/>
    </location>
</feature>
<accession>X1SRA8</accession>
<gene>
    <name evidence="2" type="ORF">S12H4_16365</name>
</gene>
<dbReference type="SUPFAM" id="SSF53633">
    <property type="entry name" value="Carbamate kinase-like"/>
    <property type="match status" value="1"/>
</dbReference>
<sequence>MSIKNIIVKIGGKILENSESIESTISQLKGILHRNSLISKIIIIPGGGSYANFIRK</sequence>
<evidence type="ECO:0000259" key="1">
    <source>
        <dbReference type="Pfam" id="PF00696"/>
    </source>
</evidence>
<dbReference type="EMBL" id="BARW01007910">
    <property type="protein sequence ID" value="GAI77890.1"/>
    <property type="molecule type" value="Genomic_DNA"/>
</dbReference>
<evidence type="ECO:0000313" key="2">
    <source>
        <dbReference type="EMBL" id="GAI77890.1"/>
    </source>
</evidence>
<reference evidence="2" key="1">
    <citation type="journal article" date="2014" name="Front. Microbiol.">
        <title>High frequency of phylogenetically diverse reductive dehalogenase-homologous genes in deep subseafloor sedimentary metagenomes.</title>
        <authorList>
            <person name="Kawai M."/>
            <person name="Futagami T."/>
            <person name="Toyoda A."/>
            <person name="Takaki Y."/>
            <person name="Nishi S."/>
            <person name="Hori S."/>
            <person name="Arai W."/>
            <person name="Tsubouchi T."/>
            <person name="Morono Y."/>
            <person name="Uchiyama I."/>
            <person name="Ito T."/>
            <person name="Fujiyama A."/>
            <person name="Inagaki F."/>
            <person name="Takami H."/>
        </authorList>
    </citation>
    <scope>NUCLEOTIDE SEQUENCE</scope>
    <source>
        <strain evidence="2">Expedition CK06-06</strain>
    </source>
</reference>
<protein>
    <recommendedName>
        <fullName evidence="1">Aspartate/glutamate/uridylate kinase domain-containing protein</fullName>
    </recommendedName>
</protein>
<feature type="non-terminal residue" evidence="2">
    <location>
        <position position="56"/>
    </location>
</feature>
<dbReference type="InterPro" id="IPR001048">
    <property type="entry name" value="Asp/Glu/Uridylate_kinase"/>
</dbReference>
<comment type="caution">
    <text evidence="2">The sequence shown here is derived from an EMBL/GenBank/DDBJ whole genome shotgun (WGS) entry which is preliminary data.</text>
</comment>
<dbReference type="Pfam" id="PF00696">
    <property type="entry name" value="AA_kinase"/>
    <property type="match status" value="1"/>
</dbReference>
<dbReference type="InterPro" id="IPR036393">
    <property type="entry name" value="AceGlu_kinase-like_sf"/>
</dbReference>
<dbReference type="AlphaFoldDB" id="X1SRA8"/>
<proteinExistence type="predicted"/>
<organism evidence="2">
    <name type="scientific">marine sediment metagenome</name>
    <dbReference type="NCBI Taxonomy" id="412755"/>
    <lineage>
        <taxon>unclassified sequences</taxon>
        <taxon>metagenomes</taxon>
        <taxon>ecological metagenomes</taxon>
    </lineage>
</organism>
<name>X1SRA8_9ZZZZ</name>